<sequence length="176" mass="20107">MKVTHVNYLKALRRKLQKKQIKFIAEHEFKGPDELPLPREELTSAVEHNQIITVMIDGQLQYPAFQFNSDGQVYPVLREHLPRLLNSGRSGWDICFWLFTKQSITLKRAMPNAAVLKGISIEEMLELGKQAAEQTERYEGRPIDAATSGSSEVFAACVEHLLNPDYRVINCIQEQP</sequence>
<accession>A0A1Q9G6D0</accession>
<protein>
    <submittedName>
        <fullName evidence="1">Uncharacterized protein</fullName>
    </submittedName>
</protein>
<dbReference type="AlphaFoldDB" id="A0A1Q9G6D0"/>
<comment type="caution">
    <text evidence="1">The sequence shown here is derived from an EMBL/GenBank/DDBJ whole genome shotgun (WGS) entry which is preliminary data.</text>
</comment>
<gene>
    <name evidence="1" type="ORF">BIT28_07580</name>
</gene>
<dbReference type="EMBL" id="MJIL01000100">
    <property type="protein sequence ID" value="OLQ69832.1"/>
    <property type="molecule type" value="Genomic_DNA"/>
</dbReference>
<dbReference type="STRING" id="1903952.BIT28_07580"/>
<evidence type="ECO:0000313" key="2">
    <source>
        <dbReference type="Proteomes" id="UP000186905"/>
    </source>
</evidence>
<proteinExistence type="predicted"/>
<dbReference type="Proteomes" id="UP000186905">
    <property type="component" value="Unassembled WGS sequence"/>
</dbReference>
<keyword evidence="2" id="KW-1185">Reference proteome</keyword>
<evidence type="ECO:0000313" key="1">
    <source>
        <dbReference type="EMBL" id="OLQ69832.1"/>
    </source>
</evidence>
<name>A0A1Q9G6D0_9GAMM</name>
<reference evidence="1 2" key="1">
    <citation type="submission" date="2016-09" db="EMBL/GenBank/DDBJ databases">
        <title>Photobacterium proteolyticum sp. nov. a protease producing bacterium isolated from ocean sediments of Laizhou Bay.</title>
        <authorList>
            <person name="Li Y."/>
        </authorList>
    </citation>
    <scope>NUCLEOTIDE SEQUENCE [LARGE SCALE GENOMIC DNA]</scope>
    <source>
        <strain evidence="1 2">13-12</strain>
    </source>
</reference>
<organism evidence="1 2">
    <name type="scientific">Photobacterium proteolyticum</name>
    <dbReference type="NCBI Taxonomy" id="1903952"/>
    <lineage>
        <taxon>Bacteria</taxon>
        <taxon>Pseudomonadati</taxon>
        <taxon>Pseudomonadota</taxon>
        <taxon>Gammaproteobacteria</taxon>
        <taxon>Vibrionales</taxon>
        <taxon>Vibrionaceae</taxon>
        <taxon>Photobacterium</taxon>
    </lineage>
</organism>